<dbReference type="Proteomes" id="UP000034290">
    <property type="component" value="Unassembled WGS sequence"/>
</dbReference>
<protein>
    <submittedName>
        <fullName evidence="1">Uncharacterized protein</fullName>
    </submittedName>
</protein>
<dbReference type="EMBL" id="LCRM01000047">
    <property type="protein sequence ID" value="KKW35259.1"/>
    <property type="molecule type" value="Genomic_DNA"/>
</dbReference>
<evidence type="ECO:0000313" key="2">
    <source>
        <dbReference type="Proteomes" id="UP000034290"/>
    </source>
</evidence>
<sequence>MNGEPGDYSHLMYEPGSRDPREAQELAMFDEVFNIDPERDLDEIKQMMRYVKLDKTILSS</sequence>
<comment type="caution">
    <text evidence="1">The sequence shown here is derived from an EMBL/GenBank/DDBJ whole genome shotgun (WGS) entry which is preliminary data.</text>
</comment>
<reference evidence="1 2" key="1">
    <citation type="journal article" date="2015" name="Nature">
        <title>rRNA introns, odd ribosomes, and small enigmatic genomes across a large radiation of phyla.</title>
        <authorList>
            <person name="Brown C.T."/>
            <person name="Hug L.A."/>
            <person name="Thomas B.C."/>
            <person name="Sharon I."/>
            <person name="Castelle C.J."/>
            <person name="Singh A."/>
            <person name="Wilkins M.J."/>
            <person name="Williams K.H."/>
            <person name="Banfield J.F."/>
        </authorList>
    </citation>
    <scope>NUCLEOTIDE SEQUENCE [LARGE SCALE GENOMIC DNA]</scope>
</reference>
<dbReference type="AlphaFoldDB" id="A0A0G2AR67"/>
<accession>A0A0G2AR67</accession>
<proteinExistence type="predicted"/>
<organism evidence="1 2">
    <name type="scientific">Candidatus Giovannonibacteria bacterium GW2011_GWA2_53_7</name>
    <dbReference type="NCBI Taxonomy" id="1618650"/>
    <lineage>
        <taxon>Bacteria</taxon>
        <taxon>Candidatus Giovannoniibacteriota</taxon>
    </lineage>
</organism>
<gene>
    <name evidence="1" type="ORF">UY81_C0047G0001</name>
</gene>
<evidence type="ECO:0000313" key="1">
    <source>
        <dbReference type="EMBL" id="KKW35259.1"/>
    </source>
</evidence>
<name>A0A0G2AR67_9BACT</name>